<dbReference type="InterPro" id="IPR016187">
    <property type="entry name" value="CTDL_fold"/>
</dbReference>
<dbReference type="EMBL" id="CAXKWB010001781">
    <property type="protein sequence ID" value="CAL4065453.1"/>
    <property type="molecule type" value="Genomic_DNA"/>
</dbReference>
<dbReference type="AlphaFoldDB" id="A0AAV2PXA0"/>
<name>A0AAV2PXA0_MEGNR</name>
<comment type="caution">
    <text evidence="1">The sequence shown here is derived from an EMBL/GenBank/DDBJ whole genome shotgun (WGS) entry which is preliminary data.</text>
</comment>
<dbReference type="Proteomes" id="UP001497623">
    <property type="component" value="Unassembled WGS sequence"/>
</dbReference>
<evidence type="ECO:0000313" key="2">
    <source>
        <dbReference type="Proteomes" id="UP001497623"/>
    </source>
</evidence>
<organism evidence="1 2">
    <name type="scientific">Meganyctiphanes norvegica</name>
    <name type="common">Northern krill</name>
    <name type="synonym">Thysanopoda norvegica</name>
    <dbReference type="NCBI Taxonomy" id="48144"/>
    <lineage>
        <taxon>Eukaryota</taxon>
        <taxon>Metazoa</taxon>
        <taxon>Ecdysozoa</taxon>
        <taxon>Arthropoda</taxon>
        <taxon>Crustacea</taxon>
        <taxon>Multicrustacea</taxon>
        <taxon>Malacostraca</taxon>
        <taxon>Eumalacostraca</taxon>
        <taxon>Eucarida</taxon>
        <taxon>Euphausiacea</taxon>
        <taxon>Euphausiidae</taxon>
        <taxon>Meganyctiphanes</taxon>
    </lineage>
</organism>
<accession>A0AAV2PXA0</accession>
<proteinExistence type="predicted"/>
<keyword evidence="2" id="KW-1185">Reference proteome</keyword>
<sequence>MCENKKNKDTCVEDGGKVFSGKKYCHNSKTCFCCAFDPYGSTPPPPYGSTISPYGSTDTPPYGSTFTSPYGSTYEPCPYQGCPTDFFLPFGYNQIFKLFMRRPVTGRQLSQNAKMQVLFWLNQLLKLSSFKRFLLTLCLAVLQGQANIWVGVRGDGEKFLWQSSQTEFNVSLLGNWQPGFSIASTGLCIAMRTDDNHIVYPNIYLRWPYDPYSCNQSNLYRLCEVPTTK</sequence>
<reference evidence="1 2" key="1">
    <citation type="submission" date="2024-05" db="EMBL/GenBank/DDBJ databases">
        <authorList>
            <person name="Wallberg A."/>
        </authorList>
    </citation>
    <scope>NUCLEOTIDE SEQUENCE [LARGE SCALE GENOMIC DNA]</scope>
</reference>
<protein>
    <submittedName>
        <fullName evidence="1">Uncharacterized protein</fullName>
    </submittedName>
</protein>
<dbReference type="SUPFAM" id="SSF56436">
    <property type="entry name" value="C-type lectin-like"/>
    <property type="match status" value="1"/>
</dbReference>
<evidence type="ECO:0000313" key="1">
    <source>
        <dbReference type="EMBL" id="CAL4065453.1"/>
    </source>
</evidence>
<gene>
    <name evidence="1" type="ORF">MNOR_LOCUS4781</name>
</gene>